<comment type="caution">
    <text evidence="1">The sequence shown here is derived from an EMBL/GenBank/DDBJ whole genome shotgun (WGS) entry which is preliminary data.</text>
</comment>
<sequence length="71" mass="8175">MLRRATSNVCSWWWASHIRTKQSNWLDDDLHGQSLLEFSLKILILSKGKKRNKIGASSTNLDSFKKIQAES</sequence>
<dbReference type="AlphaFoldDB" id="A0A427AGD3"/>
<organism evidence="1 2">
    <name type="scientific">Ensete ventricosum</name>
    <name type="common">Abyssinian banana</name>
    <name type="synonym">Musa ensete</name>
    <dbReference type="NCBI Taxonomy" id="4639"/>
    <lineage>
        <taxon>Eukaryota</taxon>
        <taxon>Viridiplantae</taxon>
        <taxon>Streptophyta</taxon>
        <taxon>Embryophyta</taxon>
        <taxon>Tracheophyta</taxon>
        <taxon>Spermatophyta</taxon>
        <taxon>Magnoliopsida</taxon>
        <taxon>Liliopsida</taxon>
        <taxon>Zingiberales</taxon>
        <taxon>Musaceae</taxon>
        <taxon>Ensete</taxon>
    </lineage>
</organism>
<evidence type="ECO:0000313" key="1">
    <source>
        <dbReference type="EMBL" id="RRT75231.1"/>
    </source>
</evidence>
<reference evidence="1 2" key="1">
    <citation type="journal article" date="2014" name="Agronomy (Basel)">
        <title>A Draft Genome Sequence for Ensete ventricosum, the Drought-Tolerant Tree Against Hunger.</title>
        <authorList>
            <person name="Harrison J."/>
            <person name="Moore K.A."/>
            <person name="Paszkiewicz K."/>
            <person name="Jones T."/>
            <person name="Grant M."/>
            <person name="Ambacheew D."/>
            <person name="Muzemil S."/>
            <person name="Studholme D.J."/>
        </authorList>
    </citation>
    <scope>NUCLEOTIDE SEQUENCE [LARGE SCALE GENOMIC DNA]</scope>
</reference>
<dbReference type="Proteomes" id="UP000287651">
    <property type="component" value="Unassembled WGS sequence"/>
</dbReference>
<gene>
    <name evidence="1" type="ORF">B296_00003783</name>
</gene>
<name>A0A427AGD3_ENSVE</name>
<dbReference type="PANTHER" id="PTHR31631:SF19">
    <property type="entry name" value="OS01G0835800 PROTEIN"/>
    <property type="match status" value="1"/>
</dbReference>
<accession>A0A427AGD3</accession>
<evidence type="ECO:0000313" key="2">
    <source>
        <dbReference type="Proteomes" id="UP000287651"/>
    </source>
</evidence>
<protein>
    <submittedName>
        <fullName evidence="1">Uncharacterized protein</fullName>
    </submittedName>
</protein>
<dbReference type="PANTHER" id="PTHR31631">
    <property type="entry name" value="PROTEIN NETWORKED 2D"/>
    <property type="match status" value="1"/>
</dbReference>
<dbReference type="EMBL" id="AMZH03002544">
    <property type="protein sequence ID" value="RRT75231.1"/>
    <property type="molecule type" value="Genomic_DNA"/>
</dbReference>
<proteinExistence type="predicted"/>